<reference evidence="5 6" key="1">
    <citation type="submission" date="2019-07" db="EMBL/GenBank/DDBJ databases">
        <title>Whole genome shotgun sequence of Brevifollis gellanilyticus NBRC 108608.</title>
        <authorList>
            <person name="Hosoyama A."/>
            <person name="Uohara A."/>
            <person name="Ohji S."/>
            <person name="Ichikawa N."/>
        </authorList>
    </citation>
    <scope>NUCLEOTIDE SEQUENCE [LARGE SCALE GENOMIC DNA]</scope>
    <source>
        <strain evidence="5 6">NBRC 108608</strain>
    </source>
</reference>
<proteinExistence type="predicted"/>
<comment type="caution">
    <text evidence="5">The sequence shown here is derived from an EMBL/GenBank/DDBJ whole genome shotgun (WGS) entry which is preliminary data.</text>
</comment>
<dbReference type="EMBL" id="BKAG01000023">
    <property type="protein sequence ID" value="GEP43952.1"/>
    <property type="molecule type" value="Genomic_DNA"/>
</dbReference>
<gene>
    <name evidence="5" type="ORF">BGE01nite_32430</name>
</gene>
<name>A0A512MB47_9BACT</name>
<evidence type="ECO:0000313" key="5">
    <source>
        <dbReference type="EMBL" id="GEP43952.1"/>
    </source>
</evidence>
<evidence type="ECO:0000256" key="1">
    <source>
        <dbReference type="ARBA" id="ARBA00022487"/>
    </source>
</evidence>
<sequence>MSRLLIPALMTTALLLGEDFAEAQQKKANYDESQIAPYTLPDLLQTATGKHVSTAEDWTQLRRPEILALFEQHVYGKTPAPSTWGKVDFKVTEVKKDALGGKATRKFIHISLPEHPAWKGMEVMLYTPNGLGKPAPCFVGPSFGGNHAVSTEKDVPLSTRWMRPNKEKNIIDNKATEESRGNESSRWPLEMIIAQGCAVATYYYGDIEPDHADGWKEGLRAALSKDGAATEWKDGDWGAIGAWSWGLQRIADYLETDSDVNAKQLAVIGHSRLGKTSLWTGAQDQRFGVVISNNSGEGGAAIMRRNFGETTAVITKAFPHWFTKTYTSYSNNEASCPIDKHMLIALAAPRAIYIASAVEDEWADPKGEFLSGLNAEPVFALFGKKGYGVREQPAIDTPVGDTIAYHVRTGKHDVTSYDWEQYLKFVKRHFEK</sequence>
<keyword evidence="6" id="KW-1185">Reference proteome</keyword>
<dbReference type="GO" id="GO:0052689">
    <property type="term" value="F:carboxylic ester hydrolase activity"/>
    <property type="evidence" value="ECO:0007669"/>
    <property type="project" value="UniProtKB-KW"/>
</dbReference>
<keyword evidence="3" id="KW-0378">Hydrolase</keyword>
<evidence type="ECO:0000313" key="6">
    <source>
        <dbReference type="Proteomes" id="UP000321577"/>
    </source>
</evidence>
<protein>
    <submittedName>
        <fullName evidence="5">Acetylxylan esterase</fullName>
    </submittedName>
</protein>
<feature type="domain" description="4-O-methyl-glucuronoyl methylesterase-like" evidence="4">
    <location>
        <begin position="235"/>
        <end position="383"/>
    </location>
</feature>
<evidence type="ECO:0000256" key="3">
    <source>
        <dbReference type="ARBA" id="ARBA00022801"/>
    </source>
</evidence>
<dbReference type="SUPFAM" id="SSF53474">
    <property type="entry name" value="alpha/beta-Hydrolases"/>
    <property type="match status" value="1"/>
</dbReference>
<keyword evidence="1" id="KW-0719">Serine esterase</keyword>
<accession>A0A512MB47</accession>
<evidence type="ECO:0000259" key="4">
    <source>
        <dbReference type="Pfam" id="PF22244"/>
    </source>
</evidence>
<dbReference type="RefSeq" id="WP_146851512.1">
    <property type="nucleotide sequence ID" value="NZ_BKAG01000023.1"/>
</dbReference>
<keyword evidence="2" id="KW-0732">Signal</keyword>
<dbReference type="Proteomes" id="UP000321577">
    <property type="component" value="Unassembled WGS sequence"/>
</dbReference>
<dbReference type="Pfam" id="PF22244">
    <property type="entry name" value="GCE_fung"/>
    <property type="match status" value="1"/>
</dbReference>
<dbReference type="InterPro" id="IPR029058">
    <property type="entry name" value="AB_hydrolase_fold"/>
</dbReference>
<dbReference type="InterPro" id="IPR054579">
    <property type="entry name" value="GCE-like_dom"/>
</dbReference>
<dbReference type="Gene3D" id="3.40.50.1820">
    <property type="entry name" value="alpha/beta hydrolase"/>
    <property type="match status" value="1"/>
</dbReference>
<dbReference type="OrthoDB" id="9809261at2"/>
<organism evidence="5 6">
    <name type="scientific">Brevifollis gellanilyticus</name>
    <dbReference type="NCBI Taxonomy" id="748831"/>
    <lineage>
        <taxon>Bacteria</taxon>
        <taxon>Pseudomonadati</taxon>
        <taxon>Verrucomicrobiota</taxon>
        <taxon>Verrucomicrobiia</taxon>
        <taxon>Verrucomicrobiales</taxon>
        <taxon>Verrucomicrobiaceae</taxon>
    </lineage>
</organism>
<dbReference type="AlphaFoldDB" id="A0A512MB47"/>
<evidence type="ECO:0000256" key="2">
    <source>
        <dbReference type="ARBA" id="ARBA00022729"/>
    </source>
</evidence>